<feature type="region of interest" description="Disordered" evidence="8">
    <location>
        <begin position="149"/>
        <end position="185"/>
    </location>
</feature>
<keyword evidence="2" id="KW-0547">Nucleotide-binding</keyword>
<keyword evidence="3 10" id="KW-0378">Hydrolase</keyword>
<comment type="caution">
    <text evidence="10">The sequence shown here is derived from an EMBL/GenBank/DDBJ whole genome shotgun (WGS) entry which is preliminary data.</text>
</comment>
<organism evidence="10 11">
    <name type="scientific">Tilletia horrida</name>
    <dbReference type="NCBI Taxonomy" id="155126"/>
    <lineage>
        <taxon>Eukaryota</taxon>
        <taxon>Fungi</taxon>
        <taxon>Dikarya</taxon>
        <taxon>Basidiomycota</taxon>
        <taxon>Ustilaginomycotina</taxon>
        <taxon>Exobasidiomycetes</taxon>
        <taxon>Tilletiales</taxon>
        <taxon>Tilletiaceae</taxon>
        <taxon>Tilletia</taxon>
    </lineage>
</organism>
<accession>A0AAN6GQ63</accession>
<dbReference type="SUPFAM" id="SSF52540">
    <property type="entry name" value="P-loop containing nucleoside triphosphate hydrolases"/>
    <property type="match status" value="1"/>
</dbReference>
<dbReference type="GO" id="GO:0005829">
    <property type="term" value="C:cytosol"/>
    <property type="evidence" value="ECO:0007669"/>
    <property type="project" value="TreeGrafter"/>
</dbReference>
<keyword evidence="6" id="KW-0694">RNA-binding</keyword>
<feature type="region of interest" description="Disordered" evidence="8">
    <location>
        <begin position="359"/>
        <end position="411"/>
    </location>
</feature>
<dbReference type="GO" id="GO:0003723">
    <property type="term" value="F:RNA binding"/>
    <property type="evidence" value="ECO:0007669"/>
    <property type="project" value="UniProtKB-KW"/>
</dbReference>
<evidence type="ECO:0000259" key="9">
    <source>
        <dbReference type="PROSITE" id="PS51194"/>
    </source>
</evidence>
<dbReference type="GO" id="GO:0003724">
    <property type="term" value="F:RNA helicase activity"/>
    <property type="evidence" value="ECO:0007669"/>
    <property type="project" value="UniProtKB-EC"/>
</dbReference>
<feature type="compositionally biased region" description="Basic and acidic residues" evidence="8">
    <location>
        <begin position="402"/>
        <end position="411"/>
    </location>
</feature>
<dbReference type="AlphaFoldDB" id="A0AAN6GQ63"/>
<name>A0AAN6GQ63_9BASI</name>
<dbReference type="GO" id="GO:0005524">
    <property type="term" value="F:ATP binding"/>
    <property type="evidence" value="ECO:0007669"/>
    <property type="project" value="UniProtKB-KW"/>
</dbReference>
<evidence type="ECO:0000256" key="4">
    <source>
        <dbReference type="ARBA" id="ARBA00022806"/>
    </source>
</evidence>
<reference evidence="10" key="1">
    <citation type="journal article" date="2023" name="PhytoFront">
        <title>Draft Genome Resources of Seven Strains of Tilletia horrida, Causal Agent of Kernel Smut of Rice.</title>
        <authorList>
            <person name="Khanal S."/>
            <person name="Antony Babu S."/>
            <person name="Zhou X.G."/>
        </authorList>
    </citation>
    <scope>NUCLEOTIDE SEQUENCE</scope>
    <source>
        <strain evidence="10">TX6</strain>
    </source>
</reference>
<evidence type="ECO:0000256" key="7">
    <source>
        <dbReference type="ARBA" id="ARBA00047984"/>
    </source>
</evidence>
<evidence type="ECO:0000313" key="10">
    <source>
        <dbReference type="EMBL" id="KAK0548136.1"/>
    </source>
</evidence>
<comment type="catalytic activity">
    <reaction evidence="7">
        <text>ATP + H2O = ADP + phosphate + H(+)</text>
        <dbReference type="Rhea" id="RHEA:13065"/>
        <dbReference type="ChEBI" id="CHEBI:15377"/>
        <dbReference type="ChEBI" id="CHEBI:15378"/>
        <dbReference type="ChEBI" id="CHEBI:30616"/>
        <dbReference type="ChEBI" id="CHEBI:43474"/>
        <dbReference type="ChEBI" id="CHEBI:456216"/>
        <dbReference type="EC" id="3.6.4.13"/>
    </reaction>
</comment>
<feature type="domain" description="Helicase C-terminal" evidence="9">
    <location>
        <begin position="205"/>
        <end position="351"/>
    </location>
</feature>
<dbReference type="CDD" id="cd18787">
    <property type="entry name" value="SF2_C_DEAD"/>
    <property type="match status" value="1"/>
</dbReference>
<feature type="compositionally biased region" description="Low complexity" evidence="8">
    <location>
        <begin position="165"/>
        <end position="184"/>
    </location>
</feature>
<dbReference type="Pfam" id="PF00271">
    <property type="entry name" value="Helicase_C"/>
    <property type="match status" value="1"/>
</dbReference>
<keyword evidence="11" id="KW-1185">Reference proteome</keyword>
<dbReference type="SMART" id="SM00490">
    <property type="entry name" value="HELICc"/>
    <property type="match status" value="1"/>
</dbReference>
<protein>
    <recommendedName>
        <fullName evidence="1">RNA helicase</fullName>
        <ecNumber evidence="1">3.6.4.13</ecNumber>
    </recommendedName>
</protein>
<proteinExistence type="predicted"/>
<keyword evidence="4" id="KW-0347">Helicase</keyword>
<evidence type="ECO:0000256" key="8">
    <source>
        <dbReference type="SAM" id="MobiDB-lite"/>
    </source>
</evidence>
<dbReference type="EC" id="3.6.4.13" evidence="1"/>
<evidence type="ECO:0000313" key="11">
    <source>
        <dbReference type="Proteomes" id="UP001176517"/>
    </source>
</evidence>
<dbReference type="Proteomes" id="UP001176517">
    <property type="component" value="Unassembled WGS sequence"/>
</dbReference>
<evidence type="ECO:0000256" key="1">
    <source>
        <dbReference type="ARBA" id="ARBA00012552"/>
    </source>
</evidence>
<evidence type="ECO:0000256" key="6">
    <source>
        <dbReference type="ARBA" id="ARBA00022884"/>
    </source>
</evidence>
<dbReference type="GO" id="GO:0016787">
    <property type="term" value="F:hydrolase activity"/>
    <property type="evidence" value="ECO:0007669"/>
    <property type="project" value="UniProtKB-KW"/>
</dbReference>
<evidence type="ECO:0000256" key="2">
    <source>
        <dbReference type="ARBA" id="ARBA00022741"/>
    </source>
</evidence>
<evidence type="ECO:0000256" key="5">
    <source>
        <dbReference type="ARBA" id="ARBA00022840"/>
    </source>
</evidence>
<sequence>MEGTVMARSHSLVELRAETTWHRHKYDVSQTESVPTVRHCGQVRVKRSADGQAVDLDDKVKVTPWESGELNYHRVSRVQEILEADCSLRPAIQPRTLQFSAMSANHLFSALTSGGVYFNKRKYGSDLALFNKGEGKAAAGQHSEGSSAAAACSSSSSTKGKNKSTEASEQQSEQSSTAPQAAEEVPLTTQQRVLFVGSEEGKLHAIRQLVLDGEVKPPVLLYVQSDQRARELYSELAYDNLRVDVLHTDRSSAAQRAAVIERFRTGEVWVLIVTDITAKGVDTKANLVINYDFPQGAQRYLRRVAKAGRAGKEGKVVTFFTEEDRPFLKIVVNAMKTSGVTDIPAWLLALPTLSKKERRKLKTSAPERKDVKEAAGTSKFGQRGAQKRAEMVMASKRRAQRGLKEDKAEQT</sequence>
<evidence type="ECO:0000256" key="3">
    <source>
        <dbReference type="ARBA" id="ARBA00022801"/>
    </source>
</evidence>
<dbReference type="PANTHER" id="PTHR47959:SF15">
    <property type="entry name" value="RNA HELICASE"/>
    <property type="match status" value="1"/>
</dbReference>
<dbReference type="PROSITE" id="PS51194">
    <property type="entry name" value="HELICASE_CTER"/>
    <property type="match status" value="1"/>
</dbReference>
<dbReference type="InterPro" id="IPR050079">
    <property type="entry name" value="DEAD_box_RNA_helicase"/>
</dbReference>
<gene>
    <name evidence="10" type="primary">ROK1</name>
    <name evidence="10" type="ORF">OC846_004597</name>
</gene>
<dbReference type="InterPro" id="IPR001650">
    <property type="entry name" value="Helicase_C-like"/>
</dbReference>
<dbReference type="EMBL" id="JAPDMZ010000143">
    <property type="protein sequence ID" value="KAK0548136.1"/>
    <property type="molecule type" value="Genomic_DNA"/>
</dbReference>
<dbReference type="PANTHER" id="PTHR47959">
    <property type="entry name" value="ATP-DEPENDENT RNA HELICASE RHLE-RELATED"/>
    <property type="match status" value="1"/>
</dbReference>
<dbReference type="InterPro" id="IPR027417">
    <property type="entry name" value="P-loop_NTPase"/>
</dbReference>
<dbReference type="Gene3D" id="3.40.50.300">
    <property type="entry name" value="P-loop containing nucleotide triphosphate hydrolases"/>
    <property type="match status" value="1"/>
</dbReference>
<keyword evidence="5" id="KW-0067">ATP-binding</keyword>